<dbReference type="PANTHER" id="PTHR30290">
    <property type="entry name" value="PERIPLASMIC BINDING COMPONENT OF ABC TRANSPORTER"/>
    <property type="match status" value="1"/>
</dbReference>
<dbReference type="GO" id="GO:0043190">
    <property type="term" value="C:ATP-binding cassette (ABC) transporter complex"/>
    <property type="evidence" value="ECO:0007669"/>
    <property type="project" value="InterPro"/>
</dbReference>
<organism evidence="3 4">
    <name type="scientific">Vibrio penaeicida</name>
    <dbReference type="NCBI Taxonomy" id="104609"/>
    <lineage>
        <taxon>Bacteria</taxon>
        <taxon>Pseudomonadati</taxon>
        <taxon>Pseudomonadota</taxon>
        <taxon>Gammaproteobacteria</taxon>
        <taxon>Vibrionales</taxon>
        <taxon>Vibrionaceae</taxon>
        <taxon>Vibrio</taxon>
    </lineage>
</organism>
<dbReference type="PIRSF" id="PIRSF002741">
    <property type="entry name" value="MppA"/>
    <property type="match status" value="1"/>
</dbReference>
<dbReference type="GO" id="GO:0030288">
    <property type="term" value="C:outer membrane-bounded periplasmic space"/>
    <property type="evidence" value="ECO:0007669"/>
    <property type="project" value="UniProtKB-ARBA"/>
</dbReference>
<keyword evidence="1" id="KW-0732">Signal</keyword>
<gene>
    <name evidence="3" type="ORF">GCM10007932_48660</name>
</gene>
<evidence type="ECO:0000313" key="4">
    <source>
        <dbReference type="Proteomes" id="UP001156690"/>
    </source>
</evidence>
<dbReference type="CDD" id="cd08497">
    <property type="entry name" value="MbnE-like"/>
    <property type="match status" value="1"/>
</dbReference>
<dbReference type="InterPro" id="IPR000914">
    <property type="entry name" value="SBP_5_dom"/>
</dbReference>
<dbReference type="Proteomes" id="UP001156690">
    <property type="component" value="Unassembled WGS sequence"/>
</dbReference>
<dbReference type="GO" id="GO:1904680">
    <property type="term" value="F:peptide transmembrane transporter activity"/>
    <property type="evidence" value="ECO:0007669"/>
    <property type="project" value="TreeGrafter"/>
</dbReference>
<dbReference type="Pfam" id="PF00496">
    <property type="entry name" value="SBP_bac_5"/>
    <property type="match status" value="1"/>
</dbReference>
<feature type="domain" description="Solute-binding protein family 5" evidence="2">
    <location>
        <begin position="91"/>
        <end position="482"/>
    </location>
</feature>
<dbReference type="GO" id="GO:0015833">
    <property type="term" value="P:peptide transport"/>
    <property type="evidence" value="ECO:0007669"/>
    <property type="project" value="TreeGrafter"/>
</dbReference>
<sequence>MKKIVIAALLSATGFAAQAASLPEGLNWETNWDEPLIGSEEAKRGGTYRTFINSFPQTLRVVGPDSNSGLRAFFVDDVPALVGKHPDTLAYIPELANEWAFAGDDKTIYFKLNPKAEWSDGEKVTADDFLFSLKFYRSKDIVAPWYNTYYTEQISEIIKIDEQTLAIVSGVKKNKEDLLYALGGFAPRPEHFYKPSKDENGDGVDDNFVRKYNFKPEPTTNAYYLDKVKKGKSVTFKHVGDDWWGYSNRYYQNRFNVDKIRMKVIRDNDIARKHFEKGSLDAFFTVLPEVWHEKTDTEPYQKGYIHRFWGFNEVPQGMSGLWLNTSKPNLSDQNIRKGIMHASDYDGMIKKLIRGDYSRMPTAAGFGHGKYSLPNPVPPKFDPVLAGEYFAKAGYDRFGPDGIRINEKGERLSFAITYGWNTHTPRIAYLKEQAKKAGIDFSLNLVDGSSAFKYIREKKHQIAWLTMGTNDVPQYWGYFHSANANKAQTNNHTNYSTPELDSLIEQYRNEFDVVAKQDLSQNIQQAIADADVVVPGYMVPYTREAYWRYMKYPEQPMTKRTESLFTISSRIGLHTFWIDEEEKKATKKAVKSGKTFEPVTVMDTRYKL</sequence>
<dbReference type="Gene3D" id="3.10.105.10">
    <property type="entry name" value="Dipeptide-binding Protein, Domain 3"/>
    <property type="match status" value="1"/>
</dbReference>
<dbReference type="SUPFAM" id="SSF53850">
    <property type="entry name" value="Periplasmic binding protein-like II"/>
    <property type="match status" value="1"/>
</dbReference>
<dbReference type="InterPro" id="IPR039424">
    <property type="entry name" value="SBP_5"/>
</dbReference>
<dbReference type="AlphaFoldDB" id="A0AAV5NY95"/>
<dbReference type="EMBL" id="BSNX01000073">
    <property type="protein sequence ID" value="GLQ75504.1"/>
    <property type="molecule type" value="Genomic_DNA"/>
</dbReference>
<reference evidence="4" key="1">
    <citation type="journal article" date="2019" name="Int. J. Syst. Evol. Microbiol.">
        <title>The Global Catalogue of Microorganisms (GCM) 10K type strain sequencing project: providing services to taxonomists for standard genome sequencing and annotation.</title>
        <authorList>
            <consortium name="The Broad Institute Genomics Platform"/>
            <consortium name="The Broad Institute Genome Sequencing Center for Infectious Disease"/>
            <person name="Wu L."/>
            <person name="Ma J."/>
        </authorList>
    </citation>
    <scope>NUCLEOTIDE SEQUENCE [LARGE SCALE GENOMIC DNA]</scope>
    <source>
        <strain evidence="4">NBRC 15640</strain>
    </source>
</reference>
<evidence type="ECO:0000259" key="2">
    <source>
        <dbReference type="Pfam" id="PF00496"/>
    </source>
</evidence>
<comment type="caution">
    <text evidence="3">The sequence shown here is derived from an EMBL/GenBank/DDBJ whole genome shotgun (WGS) entry which is preliminary data.</text>
</comment>
<evidence type="ECO:0000256" key="1">
    <source>
        <dbReference type="SAM" id="SignalP"/>
    </source>
</evidence>
<dbReference type="RefSeq" id="WP_126607255.1">
    <property type="nucleotide sequence ID" value="NZ_AP025144.1"/>
</dbReference>
<protein>
    <submittedName>
        <fullName evidence="3">ABC transporter substrate-binding protein</fullName>
    </submittedName>
</protein>
<keyword evidence="4" id="KW-1185">Reference proteome</keyword>
<name>A0AAV5NY95_9VIBR</name>
<accession>A0AAV5NY95</accession>
<proteinExistence type="predicted"/>
<evidence type="ECO:0000313" key="3">
    <source>
        <dbReference type="EMBL" id="GLQ75504.1"/>
    </source>
</evidence>
<feature type="chain" id="PRO_5043730689" evidence="1">
    <location>
        <begin position="20"/>
        <end position="608"/>
    </location>
</feature>
<dbReference type="InterPro" id="IPR030678">
    <property type="entry name" value="Peptide/Ni-bd"/>
</dbReference>
<dbReference type="Gene3D" id="3.40.190.10">
    <property type="entry name" value="Periplasmic binding protein-like II"/>
    <property type="match status" value="1"/>
</dbReference>
<feature type="signal peptide" evidence="1">
    <location>
        <begin position="1"/>
        <end position="19"/>
    </location>
</feature>